<accession>K0SZ35</accession>
<feature type="compositionally biased region" description="Basic residues" evidence="1">
    <location>
        <begin position="71"/>
        <end position="80"/>
    </location>
</feature>
<dbReference type="EMBL" id="AGNL01015126">
    <property type="protein sequence ID" value="EJK66271.1"/>
    <property type="molecule type" value="Genomic_DNA"/>
</dbReference>
<proteinExistence type="predicted"/>
<protein>
    <submittedName>
        <fullName evidence="2">Uncharacterized protein</fullName>
    </submittedName>
</protein>
<comment type="caution">
    <text evidence="2">The sequence shown here is derived from an EMBL/GenBank/DDBJ whole genome shotgun (WGS) entry which is preliminary data.</text>
</comment>
<dbReference type="Proteomes" id="UP000266841">
    <property type="component" value="Unassembled WGS sequence"/>
</dbReference>
<keyword evidence="3" id="KW-1185">Reference proteome</keyword>
<feature type="compositionally biased region" description="Pro residues" evidence="1">
    <location>
        <begin position="219"/>
        <end position="238"/>
    </location>
</feature>
<feature type="region of interest" description="Disordered" evidence="1">
    <location>
        <begin position="95"/>
        <end position="133"/>
    </location>
</feature>
<feature type="region of interest" description="Disordered" evidence="1">
    <location>
        <begin position="186"/>
        <end position="250"/>
    </location>
</feature>
<feature type="region of interest" description="Disordered" evidence="1">
    <location>
        <begin position="345"/>
        <end position="375"/>
    </location>
</feature>
<dbReference type="AlphaFoldDB" id="K0SZ35"/>
<feature type="compositionally biased region" description="Polar residues" evidence="1">
    <location>
        <begin position="49"/>
        <end position="69"/>
    </location>
</feature>
<evidence type="ECO:0000313" key="3">
    <source>
        <dbReference type="Proteomes" id="UP000266841"/>
    </source>
</evidence>
<sequence>MPHRPHTTTPVHHPEIIDIVPTIPPQREPSRRARSASAAAEIIQTSHAETQRFPPTSTSSVKCHSNTMKLRSGKKKQLTPTKVKHRYNGIAMRLRSGRGVGGNKSGRGVQGGVGGVSKRAGRRGRGGDARAGSWGGCAKGGGARDGVGVLPDGICASSEGAASSSDLQAMRKRACEEAARAFLAAAGPPSAAPQPSVGASQFIPRGDTCRPTPASSDAPSPPPPAAEPWTQPPTPTPPADSEEKPTSPVPTTGFVTMWTCDVCRVAQFESFDEAVEHEKTCDGNPPPPCSAVEEEVARVGGGEGAVEREGDSDSVPTEEVQLAQLALPEELQLAARQLAQCTVSLGDSSSSGATPPEPPVIQRLANGNSCFEDCE</sequence>
<gene>
    <name evidence="2" type="ORF">THAOC_12815</name>
</gene>
<feature type="region of interest" description="Disordered" evidence="1">
    <location>
        <begin position="49"/>
        <end position="80"/>
    </location>
</feature>
<feature type="compositionally biased region" description="Gly residues" evidence="1">
    <location>
        <begin position="98"/>
        <end position="115"/>
    </location>
</feature>
<reference evidence="2 3" key="1">
    <citation type="journal article" date="2012" name="Genome Biol.">
        <title>Genome and low-iron response of an oceanic diatom adapted to chronic iron limitation.</title>
        <authorList>
            <person name="Lommer M."/>
            <person name="Specht M."/>
            <person name="Roy A.S."/>
            <person name="Kraemer L."/>
            <person name="Andreson R."/>
            <person name="Gutowska M.A."/>
            <person name="Wolf J."/>
            <person name="Bergner S.V."/>
            <person name="Schilhabel M.B."/>
            <person name="Klostermeier U.C."/>
            <person name="Beiko R.G."/>
            <person name="Rosenstiel P."/>
            <person name="Hippler M."/>
            <person name="Laroche J."/>
        </authorList>
    </citation>
    <scope>NUCLEOTIDE SEQUENCE [LARGE SCALE GENOMIC DNA]</scope>
    <source>
        <strain evidence="2 3">CCMP1005</strain>
    </source>
</reference>
<feature type="compositionally biased region" description="Low complexity" evidence="1">
    <location>
        <begin position="186"/>
        <end position="199"/>
    </location>
</feature>
<evidence type="ECO:0000313" key="2">
    <source>
        <dbReference type="EMBL" id="EJK66271.1"/>
    </source>
</evidence>
<name>K0SZ35_THAOC</name>
<evidence type="ECO:0000256" key="1">
    <source>
        <dbReference type="SAM" id="MobiDB-lite"/>
    </source>
</evidence>
<organism evidence="2 3">
    <name type="scientific">Thalassiosira oceanica</name>
    <name type="common">Marine diatom</name>
    <dbReference type="NCBI Taxonomy" id="159749"/>
    <lineage>
        <taxon>Eukaryota</taxon>
        <taxon>Sar</taxon>
        <taxon>Stramenopiles</taxon>
        <taxon>Ochrophyta</taxon>
        <taxon>Bacillariophyta</taxon>
        <taxon>Coscinodiscophyceae</taxon>
        <taxon>Thalassiosirophycidae</taxon>
        <taxon>Thalassiosirales</taxon>
        <taxon>Thalassiosiraceae</taxon>
        <taxon>Thalassiosira</taxon>
    </lineage>
</organism>